<dbReference type="PANTHER" id="PTHR32305">
    <property type="match status" value="1"/>
</dbReference>
<reference evidence="1 2" key="1">
    <citation type="submission" date="2023-02" db="EMBL/GenBank/DDBJ databases">
        <title>Entomopathogenic bacteria.</title>
        <authorList>
            <person name="Machado R.A."/>
        </authorList>
    </citation>
    <scope>NUCLEOTIDE SEQUENCE [LARGE SCALE GENOMIC DNA]</scope>
    <source>
        <strain evidence="1 2">XENO-7</strain>
    </source>
</reference>
<dbReference type="RefSeq" id="WP_273578891.1">
    <property type="nucleotide sequence ID" value="NZ_JAQRFO010000008.1"/>
</dbReference>
<gene>
    <name evidence="1" type="ORF">PSI22_05405</name>
</gene>
<dbReference type="Gene3D" id="2.180.10.10">
    <property type="entry name" value="RHS repeat-associated core"/>
    <property type="match status" value="1"/>
</dbReference>
<protein>
    <submittedName>
        <fullName evidence="1">RHS repeat-associated core domain-containing protein</fullName>
    </submittedName>
</protein>
<dbReference type="Proteomes" id="UP001214757">
    <property type="component" value="Unassembled WGS sequence"/>
</dbReference>
<keyword evidence="2" id="KW-1185">Reference proteome</keyword>
<evidence type="ECO:0000313" key="1">
    <source>
        <dbReference type="EMBL" id="MDC9621080.1"/>
    </source>
</evidence>
<evidence type="ECO:0000313" key="2">
    <source>
        <dbReference type="Proteomes" id="UP001214757"/>
    </source>
</evidence>
<comment type="caution">
    <text evidence="1">The sequence shown here is derived from an EMBL/GenBank/DDBJ whole genome shotgun (WGS) entry which is preliminary data.</text>
</comment>
<dbReference type="PANTHER" id="PTHR32305:SF15">
    <property type="entry name" value="PROTEIN RHSA-RELATED"/>
    <property type="match status" value="1"/>
</dbReference>
<dbReference type="InterPro" id="IPR050708">
    <property type="entry name" value="T6SS_VgrG/RHS"/>
</dbReference>
<sequence>MICRLCSFKSSLVLGRYPENRSDLRAGELQTQYAVCAPTGEPLALFDPKGHRVWRQPAHSLYGLCLKALGENAQFDPGLKFAGQWLDEESGLVYNRFRYYSAVAGQYLTPDPIGLAGGENPYAYVSNPTSWIDPLGLAKAKGKTNAQAHEIVKYMGEGEVEAVKAAGGKIVPHIRGSVARWVNLPGANWNPNDEVFRVVYTITPKGMDILQNAKDLEGFFVGEAGYKDGVLSKNTNEAGARGIGYNLIKNPDSAFNNEIIKARSEQKVKGKWGKPKKCSHKLD</sequence>
<name>A0ABT5M070_9GAMM</name>
<accession>A0ABT5M070</accession>
<dbReference type="InterPro" id="IPR022385">
    <property type="entry name" value="Rhs_assc_core"/>
</dbReference>
<dbReference type="PRINTS" id="PR00394">
    <property type="entry name" value="RHSPROTEIN"/>
</dbReference>
<dbReference type="NCBIfam" id="TIGR03696">
    <property type="entry name" value="Rhs_assc_core"/>
    <property type="match status" value="1"/>
</dbReference>
<proteinExistence type="predicted"/>
<dbReference type="EMBL" id="JAQRFO010000008">
    <property type="protein sequence ID" value="MDC9621080.1"/>
    <property type="molecule type" value="Genomic_DNA"/>
</dbReference>
<organism evidence="1 2">
    <name type="scientific">Xenorhabdus aichiensis</name>
    <dbReference type="NCBI Taxonomy" id="3025874"/>
    <lineage>
        <taxon>Bacteria</taxon>
        <taxon>Pseudomonadati</taxon>
        <taxon>Pseudomonadota</taxon>
        <taxon>Gammaproteobacteria</taxon>
        <taxon>Enterobacterales</taxon>
        <taxon>Morganellaceae</taxon>
        <taxon>Xenorhabdus</taxon>
    </lineage>
</organism>